<feature type="transmembrane region" description="Helical" evidence="1">
    <location>
        <begin position="142"/>
        <end position="162"/>
    </location>
</feature>
<feature type="transmembrane region" description="Helical" evidence="1">
    <location>
        <begin position="196"/>
        <end position="214"/>
    </location>
</feature>
<sequence length="215" mass="24771">MNKFLSQIRRIDNEISITRKIINTIFILCFGIVLGTFAKFLDTTASNTLPFIFEYLDISNFFGRFAIWLLIALYIAIYSHSSIRASLNVLVFFIGMVSSYYLYSYFVAGFFPKNYAMIWLGFTVISPLLAFICWYAKGKSKISFILSVIIIAILFNFTFIYGWIYFDVYSILEVIVFGCALIALKRNTFRETTYMILSAVVIAVILNMLVPFHFG</sequence>
<dbReference type="RefSeq" id="WP_009891471.1">
    <property type="nucleotide sequence ID" value="NC_013315.1"/>
</dbReference>
<gene>
    <name evidence="2" type="ordered locus">CD196_2914</name>
</gene>
<reference evidence="2 3" key="1">
    <citation type="journal article" date="2009" name="Genome Biol.">
        <title>Comparative genome and phenotypic analysis of Clostridium difficile 027 strains provides insight into the evolution of a hypervirulent bacterium.</title>
        <authorList>
            <person name="Stabler R.A."/>
            <person name="He M."/>
            <person name="Dawson L."/>
            <person name="Martin M."/>
            <person name="Valiente E."/>
            <person name="Corton C."/>
            <person name="Lawley T.D."/>
            <person name="Sebaihia M."/>
            <person name="Quail M.A."/>
            <person name="Rose G."/>
            <person name="Gerding D.N."/>
            <person name="Gibert M."/>
            <person name="Popoff M.R."/>
            <person name="Parkhill J."/>
            <person name="Dougan G."/>
            <person name="Wren B.W."/>
        </authorList>
    </citation>
    <scope>NUCLEOTIDE SEQUENCE [LARGE SCALE GENOMIC DNA]</scope>
    <source>
        <strain evidence="2 3">CD196</strain>
    </source>
</reference>
<feature type="transmembrane region" description="Helical" evidence="1">
    <location>
        <begin position="115"/>
        <end position="135"/>
    </location>
</feature>
<keyword evidence="1" id="KW-0472">Membrane</keyword>
<evidence type="ECO:0000313" key="2">
    <source>
        <dbReference type="EMBL" id="CBA65821.1"/>
    </source>
</evidence>
<feature type="transmembrane region" description="Helical" evidence="1">
    <location>
        <begin position="21"/>
        <end position="41"/>
    </location>
</feature>
<feature type="transmembrane region" description="Helical" evidence="1">
    <location>
        <begin position="61"/>
        <end position="78"/>
    </location>
</feature>
<name>A0A0H3N5V3_CLODC</name>
<organism evidence="2 3">
    <name type="scientific">Clostridioides difficile (strain CD196)</name>
    <name type="common">Peptoclostridium difficile</name>
    <dbReference type="NCBI Taxonomy" id="645462"/>
    <lineage>
        <taxon>Bacteria</taxon>
        <taxon>Bacillati</taxon>
        <taxon>Bacillota</taxon>
        <taxon>Clostridia</taxon>
        <taxon>Peptostreptococcales</taxon>
        <taxon>Peptostreptococcaceae</taxon>
        <taxon>Clostridioides</taxon>
    </lineage>
</organism>
<keyword evidence="1" id="KW-1133">Transmembrane helix</keyword>
<protein>
    <submittedName>
        <fullName evidence="2">Uncharacterized protein</fullName>
    </submittedName>
</protein>
<evidence type="ECO:0000313" key="3">
    <source>
        <dbReference type="Proteomes" id="UP000002068"/>
    </source>
</evidence>
<dbReference type="HOGENOM" id="CLU_115360_0_0_9"/>
<dbReference type="KEGG" id="cdc:CD196_2914"/>
<keyword evidence="1" id="KW-0812">Transmembrane</keyword>
<evidence type="ECO:0000256" key="1">
    <source>
        <dbReference type="SAM" id="Phobius"/>
    </source>
</evidence>
<proteinExistence type="predicted"/>
<feature type="transmembrane region" description="Helical" evidence="1">
    <location>
        <begin position="85"/>
        <end position="103"/>
    </location>
</feature>
<accession>A0A0H3N5V3</accession>
<dbReference type="Proteomes" id="UP000002068">
    <property type="component" value="Chromosome"/>
</dbReference>
<dbReference type="EMBL" id="FN538970">
    <property type="protein sequence ID" value="CBA65821.1"/>
    <property type="molecule type" value="Genomic_DNA"/>
</dbReference>
<dbReference type="AlphaFoldDB" id="A0A0H3N5V3"/>
<feature type="transmembrane region" description="Helical" evidence="1">
    <location>
        <begin position="168"/>
        <end position="184"/>
    </location>
</feature>